<reference evidence="1 2" key="1">
    <citation type="journal article" date="2019" name="Commun. Biol.">
        <title>The bagworm genome reveals a unique fibroin gene that provides high tensile strength.</title>
        <authorList>
            <person name="Kono N."/>
            <person name="Nakamura H."/>
            <person name="Ohtoshi R."/>
            <person name="Tomita M."/>
            <person name="Numata K."/>
            <person name="Arakawa K."/>
        </authorList>
    </citation>
    <scope>NUCLEOTIDE SEQUENCE [LARGE SCALE GENOMIC DNA]</scope>
</reference>
<protein>
    <submittedName>
        <fullName evidence="1">Uncharacterized protein</fullName>
    </submittedName>
</protein>
<name>A0A4C1TBG8_EUMVA</name>
<dbReference type="EMBL" id="BGZK01000047">
    <property type="protein sequence ID" value="GBP11802.1"/>
    <property type="molecule type" value="Genomic_DNA"/>
</dbReference>
<dbReference type="Proteomes" id="UP000299102">
    <property type="component" value="Unassembled WGS sequence"/>
</dbReference>
<sequence length="126" mass="14298">MCVNACACVRACVRACVMRECAYAVRACVNARMRGVRACKASHRCGCWYNFVTVRLRRPRLKSYLRSPRRADVHALCGCVRAFNRSPTFRLVMSRNEIIATCVTNFETSAVGYLVASRCVHWNRNA</sequence>
<keyword evidence="2" id="KW-1185">Reference proteome</keyword>
<accession>A0A4C1TBG8</accession>
<comment type="caution">
    <text evidence="1">The sequence shown here is derived from an EMBL/GenBank/DDBJ whole genome shotgun (WGS) entry which is preliminary data.</text>
</comment>
<gene>
    <name evidence="1" type="ORF">EVAR_77887_1</name>
</gene>
<evidence type="ECO:0000313" key="1">
    <source>
        <dbReference type="EMBL" id="GBP11802.1"/>
    </source>
</evidence>
<evidence type="ECO:0000313" key="2">
    <source>
        <dbReference type="Proteomes" id="UP000299102"/>
    </source>
</evidence>
<dbReference type="AlphaFoldDB" id="A0A4C1TBG8"/>
<organism evidence="1 2">
    <name type="scientific">Eumeta variegata</name>
    <name type="common">Bagworm moth</name>
    <name type="synonym">Eumeta japonica</name>
    <dbReference type="NCBI Taxonomy" id="151549"/>
    <lineage>
        <taxon>Eukaryota</taxon>
        <taxon>Metazoa</taxon>
        <taxon>Ecdysozoa</taxon>
        <taxon>Arthropoda</taxon>
        <taxon>Hexapoda</taxon>
        <taxon>Insecta</taxon>
        <taxon>Pterygota</taxon>
        <taxon>Neoptera</taxon>
        <taxon>Endopterygota</taxon>
        <taxon>Lepidoptera</taxon>
        <taxon>Glossata</taxon>
        <taxon>Ditrysia</taxon>
        <taxon>Tineoidea</taxon>
        <taxon>Psychidae</taxon>
        <taxon>Oiketicinae</taxon>
        <taxon>Eumeta</taxon>
    </lineage>
</organism>
<proteinExistence type="predicted"/>